<dbReference type="AlphaFoldDB" id="A0A370X3B6"/>
<sequence length="472" mass="50252">MQPFALRPKSTAFSVFEGTTTHAMPAQQTSWTQHVAETPIQGLSTKYVKLFTSMGSVANLTRANKTLVKGEGAYAGTKALQSAQTAASLLRINETTTAFGKEAIGVPTHDVGAGIMAEVLAQKWDAKTRGASLGTTGLRKTLEAKYKQLDSVDAMRKQGKDAVLSQVSTSRSDAALRASERAAAKGITDPSAVSAYVQKKFQKHGLGPVPDGVLPLAQPGPFSGGFYPIVPQRVKSLASVQQASWESQPFVVRPGASQSRVYEGSTTQIAPTQGTSWEQHIATPSQDMSSKYTSLFPSLLGVSDLGRANKALVKGGSDTLSPEPGKNIWRGKSYSPQAQLTATLLRVNETTTAFGKESLGSPTHDAGTGIMAEALAIKWQAKTQGQEVNTTKLGVHLTEKFPQLDTVEKMRKQGPDALVGQIAQSRMNAAVMAAQRGHAKGKSDINEYVQRKFAKHGLGQVPSGWAAKFKSL</sequence>
<proteinExistence type="predicted"/>
<keyword evidence="2" id="KW-1185">Reference proteome</keyword>
<dbReference type="EMBL" id="QRBE01000003">
    <property type="protein sequence ID" value="RDS82903.1"/>
    <property type="molecule type" value="Genomic_DNA"/>
</dbReference>
<dbReference type="Proteomes" id="UP000254258">
    <property type="component" value="Unassembled WGS sequence"/>
</dbReference>
<evidence type="ECO:0000313" key="1">
    <source>
        <dbReference type="EMBL" id="RDS82903.1"/>
    </source>
</evidence>
<protein>
    <submittedName>
        <fullName evidence="1">Uncharacterized protein</fullName>
    </submittedName>
</protein>
<gene>
    <name evidence="1" type="ORF">DWU98_07130</name>
</gene>
<evidence type="ECO:0000313" key="2">
    <source>
        <dbReference type="Proteomes" id="UP000254258"/>
    </source>
</evidence>
<organism evidence="1 2">
    <name type="scientific">Dyella monticola</name>
    <dbReference type="NCBI Taxonomy" id="1927958"/>
    <lineage>
        <taxon>Bacteria</taxon>
        <taxon>Pseudomonadati</taxon>
        <taxon>Pseudomonadota</taxon>
        <taxon>Gammaproteobacteria</taxon>
        <taxon>Lysobacterales</taxon>
        <taxon>Rhodanobacteraceae</taxon>
        <taxon>Dyella</taxon>
    </lineage>
</organism>
<accession>A0A370X3B6</accession>
<reference evidence="1 2" key="1">
    <citation type="submission" date="2018-07" db="EMBL/GenBank/DDBJ databases">
        <title>Dyella monticola sp. nov. and Dyella psychrodurans sp. nov. isolated from monsoon evergreen broad-leaved forest soil of Dinghu Mountain, China.</title>
        <authorList>
            <person name="Gao Z."/>
            <person name="Qiu L."/>
        </authorList>
    </citation>
    <scope>NUCLEOTIDE SEQUENCE [LARGE SCALE GENOMIC DNA]</scope>
    <source>
        <strain evidence="1 2">4G-K06</strain>
    </source>
</reference>
<name>A0A370X3B6_9GAMM</name>
<comment type="caution">
    <text evidence="1">The sequence shown here is derived from an EMBL/GenBank/DDBJ whole genome shotgun (WGS) entry which is preliminary data.</text>
</comment>